<protein>
    <submittedName>
        <fullName evidence="2">Malate dehydrogenase [NADP], chloroplastic</fullName>
    </submittedName>
</protein>
<reference evidence="2" key="1">
    <citation type="journal article" date="2014" name="PLoS ONE">
        <title>Transcriptome-Based Identification of ABC Transporters in the Western Tarnished Plant Bug Lygus hesperus.</title>
        <authorList>
            <person name="Hull J.J."/>
            <person name="Chaney K."/>
            <person name="Geib S.M."/>
            <person name="Fabrick J.A."/>
            <person name="Brent C.S."/>
            <person name="Walsh D."/>
            <person name="Lavine L.C."/>
        </authorList>
    </citation>
    <scope>NUCLEOTIDE SEQUENCE</scope>
</reference>
<dbReference type="GO" id="GO:0006108">
    <property type="term" value="P:malate metabolic process"/>
    <property type="evidence" value="ECO:0007669"/>
    <property type="project" value="InterPro"/>
</dbReference>
<name>A0A0A9ZGV7_LYGHE</name>
<evidence type="ECO:0000256" key="1">
    <source>
        <dbReference type="ARBA" id="ARBA00023002"/>
    </source>
</evidence>
<dbReference type="PANTHER" id="PTHR23382">
    <property type="entry name" value="MALATE DEHYDROGENASE"/>
    <property type="match status" value="1"/>
</dbReference>
<dbReference type="Gene3D" id="3.40.50.720">
    <property type="entry name" value="NAD(P)-binding Rossmann-like Domain"/>
    <property type="match status" value="1"/>
</dbReference>
<dbReference type="EMBL" id="GBHO01000756">
    <property type="protein sequence ID" value="JAG42848.1"/>
    <property type="molecule type" value="Transcribed_RNA"/>
</dbReference>
<evidence type="ECO:0000313" key="2">
    <source>
        <dbReference type="EMBL" id="JAG42848.1"/>
    </source>
</evidence>
<reference evidence="2" key="2">
    <citation type="submission" date="2014-07" db="EMBL/GenBank/DDBJ databases">
        <authorList>
            <person name="Hull J."/>
        </authorList>
    </citation>
    <scope>NUCLEOTIDE SEQUENCE</scope>
</reference>
<sequence>MMIDEILATDEKILRPNYQKKYLKNIKLAIIPVQQATVLPFLYDVGEGRVFGENWMVDVYFFDSSDRREDLETLAASVFISAFPWIRNIIFPETVDEALKGADYVILDPRLSRKKLSFKYAVLDQGQFFTTMGKKIDELVNALAWVMIVTPSYTSLFCHMVKSQLSKFPYYRITGLKRHIEVLATNMIANKLDVPPDQIRGITVWGENILDFHMASIDTIYHGRKREGKEDLTEEDEYDLYHFKPPHNLLKEHAEELCKLYHDKQDKNKNCIYCQSTAYAKQRREQLEEQEDSDGADYECTPRKTEEIRLVAKQQTTKELQDEIMEKISSYLNSKKVRDRGDGAPKINEKELLELYQKGCLKTGEIKDNYQCDKDNILTNILPLTQMIENQYWLMKYLPQICLKASSKTGGSMARCLAEHINFLHEGTRKPFSITACVDEAYEFPRGLYCSGPGIVDTSTGRIIFFPFYEMSENTQLKLFRQMVRLKKQCEVLDTNFWNNEEEAFDTKMMPILDKDDLGIARDMEIRKQRLFLFSKKKPRSMFDKLLFGKYQPTKTVYNLARTIQFHEETTKRLKEEIVKEADEIELDKIMKKEPSEPLAPIKLRRLDSEMERIMSTYLES</sequence>
<dbReference type="InterPro" id="IPR010945">
    <property type="entry name" value="Malate_DH_type2"/>
</dbReference>
<dbReference type="GO" id="GO:0016615">
    <property type="term" value="F:malate dehydrogenase activity"/>
    <property type="evidence" value="ECO:0007669"/>
    <property type="project" value="InterPro"/>
</dbReference>
<proteinExistence type="predicted"/>
<accession>A0A0A9ZGV7</accession>
<feature type="non-terminal residue" evidence="2">
    <location>
        <position position="621"/>
    </location>
</feature>
<dbReference type="AlphaFoldDB" id="A0A0A9ZGV7"/>
<keyword evidence="1" id="KW-0560">Oxidoreductase</keyword>
<gene>
    <name evidence="2" type="primary">MDH1</name>
    <name evidence="2" type="ORF">CM83_12780</name>
</gene>
<organism evidence="2">
    <name type="scientific">Lygus hesperus</name>
    <name type="common">Western plant bug</name>
    <dbReference type="NCBI Taxonomy" id="30085"/>
    <lineage>
        <taxon>Eukaryota</taxon>
        <taxon>Metazoa</taxon>
        <taxon>Ecdysozoa</taxon>
        <taxon>Arthropoda</taxon>
        <taxon>Hexapoda</taxon>
        <taxon>Insecta</taxon>
        <taxon>Pterygota</taxon>
        <taxon>Neoptera</taxon>
        <taxon>Paraneoptera</taxon>
        <taxon>Hemiptera</taxon>
        <taxon>Heteroptera</taxon>
        <taxon>Panheteroptera</taxon>
        <taxon>Cimicomorpha</taxon>
        <taxon>Miridae</taxon>
        <taxon>Mirini</taxon>
        <taxon>Lygus</taxon>
    </lineage>
</organism>